<evidence type="ECO:0000313" key="2">
    <source>
        <dbReference type="Proteomes" id="UP001143856"/>
    </source>
</evidence>
<name>A0ACC1PM83_9PEZI</name>
<sequence length="533" mass="60232">MHTTVEPGRSSRRSASSCTDSAKQSLYLQLSLKIINPDDNKTTQNSPAFPFLPIDVVNEIVTSDTVQAQAARCVSICKATPSRQIAKAARQIFAILALCEKQSMIWNLFSEGVTDEHLPFSRLHVDGHANTSNPLVSSRGEVFKSFSKLKDVEVKNFLREQWLVLAPVLTTSGEHVHIDAKAPLPFYDVQKISHTDTSTVYRGMLHPAHMTPKTINPVQIAIKEYHREGDFYKEKDNLEIIQSLKHPHLIWHITTIKHGDLLYAIFPWADGGNLSKFWERDPDATQTRHPALFLWSLQQMRGLVDGLFALHELNCRHGDLKPENILHFQASEDPRIRHSQYGTLVIADVGVSRVHHQVTELRTDPTKTKATTPCYEAPEVELNRNAPRGRRYDMWSVGCLFMEFAIWLLYGNQAIGDFREMRNDPIAQKAAYYKLTTESTAVVHPVVSSGLEALRNDPRCGKDTGLADLVDLIAGDLIVIEPEQRARADELRDKFGRIVERAERDPDYLFKRTGPPSRVPDAFTLRVNDEGYG</sequence>
<accession>A0ACC1PM83</accession>
<keyword evidence="2" id="KW-1185">Reference proteome</keyword>
<protein>
    <submittedName>
        <fullName evidence="1">Uncharacterized protein</fullName>
    </submittedName>
</protein>
<gene>
    <name evidence="1" type="ORF">NUW58_g1345</name>
</gene>
<dbReference type="EMBL" id="JAPDGR010000143">
    <property type="protein sequence ID" value="KAJ2995204.1"/>
    <property type="molecule type" value="Genomic_DNA"/>
</dbReference>
<comment type="caution">
    <text evidence="1">The sequence shown here is derived from an EMBL/GenBank/DDBJ whole genome shotgun (WGS) entry which is preliminary data.</text>
</comment>
<proteinExistence type="predicted"/>
<dbReference type="Proteomes" id="UP001143856">
    <property type="component" value="Unassembled WGS sequence"/>
</dbReference>
<reference evidence="1" key="1">
    <citation type="submission" date="2022-10" db="EMBL/GenBank/DDBJ databases">
        <title>Genome Sequence of Xylaria curta.</title>
        <authorList>
            <person name="Buettner E."/>
        </authorList>
    </citation>
    <scope>NUCLEOTIDE SEQUENCE</scope>
    <source>
        <strain evidence="1">Babe10</strain>
    </source>
</reference>
<organism evidence="1 2">
    <name type="scientific">Xylaria curta</name>
    <dbReference type="NCBI Taxonomy" id="42375"/>
    <lineage>
        <taxon>Eukaryota</taxon>
        <taxon>Fungi</taxon>
        <taxon>Dikarya</taxon>
        <taxon>Ascomycota</taxon>
        <taxon>Pezizomycotina</taxon>
        <taxon>Sordariomycetes</taxon>
        <taxon>Xylariomycetidae</taxon>
        <taxon>Xylariales</taxon>
        <taxon>Xylariaceae</taxon>
        <taxon>Xylaria</taxon>
    </lineage>
</organism>
<evidence type="ECO:0000313" key="1">
    <source>
        <dbReference type="EMBL" id="KAJ2995204.1"/>
    </source>
</evidence>